<reference evidence="1" key="1">
    <citation type="journal article" date="2014" name="Front. Microbiol.">
        <title>High frequency of phylogenetically diverse reductive dehalogenase-homologous genes in deep subseafloor sedimentary metagenomes.</title>
        <authorList>
            <person name="Kawai M."/>
            <person name="Futagami T."/>
            <person name="Toyoda A."/>
            <person name="Takaki Y."/>
            <person name="Nishi S."/>
            <person name="Hori S."/>
            <person name="Arai W."/>
            <person name="Tsubouchi T."/>
            <person name="Morono Y."/>
            <person name="Uchiyama I."/>
            <person name="Ito T."/>
            <person name="Fujiyama A."/>
            <person name="Inagaki F."/>
            <person name="Takami H."/>
        </authorList>
    </citation>
    <scope>NUCLEOTIDE SEQUENCE</scope>
    <source>
        <strain evidence="1">Expedition CK06-06</strain>
    </source>
</reference>
<feature type="non-terminal residue" evidence="1">
    <location>
        <position position="187"/>
    </location>
</feature>
<sequence>NQSTNVPISRTNLSIYLSDLDGDNLNWTIESSVGNASYNNVFGNVTSYQEDAYNTTLMGNLCDGDWGTSGDLATYPDYEYLNYTIPLGVSGVIWEVKDSAGRDNYTLHENVSKEDTVRLRLNHDLADGRFFYVVTYDGGKHVFAARITGDRIFYEEAIHWQYNSSNGTKSCYISGLDYNTTYYWYVN</sequence>
<proteinExistence type="predicted"/>
<dbReference type="EMBL" id="BARV01039407">
    <property type="protein sequence ID" value="GAI56867.1"/>
    <property type="molecule type" value="Genomic_DNA"/>
</dbReference>
<gene>
    <name evidence="1" type="ORF">S06H3_60413</name>
</gene>
<organism evidence="1">
    <name type="scientific">marine sediment metagenome</name>
    <dbReference type="NCBI Taxonomy" id="412755"/>
    <lineage>
        <taxon>unclassified sequences</taxon>
        <taxon>metagenomes</taxon>
        <taxon>ecological metagenomes</taxon>
    </lineage>
</organism>
<protein>
    <submittedName>
        <fullName evidence="1">Uncharacterized protein</fullName>
    </submittedName>
</protein>
<dbReference type="AlphaFoldDB" id="X1PKR5"/>
<name>X1PKR5_9ZZZZ</name>
<feature type="non-terminal residue" evidence="1">
    <location>
        <position position="1"/>
    </location>
</feature>
<accession>X1PKR5</accession>
<evidence type="ECO:0000313" key="1">
    <source>
        <dbReference type="EMBL" id="GAI56867.1"/>
    </source>
</evidence>
<comment type="caution">
    <text evidence="1">The sequence shown here is derived from an EMBL/GenBank/DDBJ whole genome shotgun (WGS) entry which is preliminary data.</text>
</comment>